<reference evidence="2 3" key="2">
    <citation type="journal article" date="2012" name="Environ. Microbiol.">
        <title>Characterization of the first alginolytic operons in a marine bacterium: from their emergence in marine Flavobacteriia to their independent transfers to marine Proteobacteria and human gut Bacteroides.</title>
        <authorList>
            <person name="Thomas F."/>
            <person name="Barbeyron T."/>
            <person name="Tonon T."/>
            <person name="Genicot S."/>
            <person name="Czjzek M."/>
            <person name="Michel G."/>
        </authorList>
    </citation>
    <scope>NUCLEOTIDE SEQUENCE [LARGE SCALE GENOMIC DNA]</scope>
    <source>
        <strain evidence="3">DSM 12802 / CCUG 47099 / CIP 106680 / NCIMB 13871 / Dsij</strain>
    </source>
</reference>
<protein>
    <submittedName>
        <fullName evidence="2">Conserved hypothetical membrane protein</fullName>
    </submittedName>
</protein>
<dbReference type="HOGENOM" id="CLU_194533_0_0_10"/>
<keyword evidence="1" id="KW-0812">Transmembrane</keyword>
<organism evidence="2 3">
    <name type="scientific">Zobellia galactanivorans (strain DSM 12802 / CCUG 47099 / CIP 106680 / NCIMB 13871 / Dsij)</name>
    <dbReference type="NCBI Taxonomy" id="63186"/>
    <lineage>
        <taxon>Bacteria</taxon>
        <taxon>Pseudomonadati</taxon>
        <taxon>Bacteroidota</taxon>
        <taxon>Flavobacteriia</taxon>
        <taxon>Flavobacteriales</taxon>
        <taxon>Flavobacteriaceae</taxon>
        <taxon>Zobellia</taxon>
    </lineage>
</organism>
<evidence type="ECO:0000256" key="1">
    <source>
        <dbReference type="SAM" id="Phobius"/>
    </source>
</evidence>
<evidence type="ECO:0000313" key="3">
    <source>
        <dbReference type="Proteomes" id="UP000008898"/>
    </source>
</evidence>
<name>G0L544_ZOBGA</name>
<keyword evidence="1" id="KW-1133">Transmembrane helix</keyword>
<keyword evidence="1" id="KW-0472">Membrane</keyword>
<gene>
    <name evidence="2" type="ordered locus">zobellia_1890</name>
</gene>
<accession>G0L544</accession>
<reference evidence="3" key="1">
    <citation type="submission" date="2009-07" db="EMBL/GenBank/DDBJ databases">
        <title>Complete genome sequence of Zobellia galactanivorans Dsij.</title>
        <authorList>
            <consortium name="Genoscope - CEA"/>
        </authorList>
    </citation>
    <scope>NUCLEOTIDE SEQUENCE [LARGE SCALE GENOMIC DNA]</scope>
    <source>
        <strain evidence="3">DSM 12802 / CCUG 47099 / CIP 106680 / NCIMB 13871 / Dsij</strain>
    </source>
</reference>
<dbReference type="PATRIC" id="fig|63186.3.peg.1865"/>
<sequence length="81" mass="8883">MLSKVAGNIKKHTMNKTFTLILIALAVALIAYNVTIVDFQDPLNGDSTIALIGIVASLCAVLLLLIFRTSKKIQKKIEQRD</sequence>
<proteinExistence type="predicted"/>
<dbReference type="KEGG" id="zga:ZOBELLIA_1890"/>
<dbReference type="Proteomes" id="UP000008898">
    <property type="component" value="Chromosome"/>
</dbReference>
<dbReference type="EMBL" id="FP476056">
    <property type="protein sequence ID" value="CAZ95943.1"/>
    <property type="molecule type" value="Genomic_DNA"/>
</dbReference>
<dbReference type="AlphaFoldDB" id="G0L544"/>
<evidence type="ECO:0000313" key="2">
    <source>
        <dbReference type="EMBL" id="CAZ95943.1"/>
    </source>
</evidence>
<feature type="transmembrane region" description="Helical" evidence="1">
    <location>
        <begin position="49"/>
        <end position="67"/>
    </location>
</feature>
<dbReference type="STRING" id="63186.ZOBELLIA_1890"/>
<keyword evidence="3" id="KW-1185">Reference proteome</keyword>